<dbReference type="Proteomes" id="UP000183208">
    <property type="component" value="Unassembled WGS sequence"/>
</dbReference>
<dbReference type="AlphaFoldDB" id="A0A1H4R4E6"/>
<protein>
    <submittedName>
        <fullName evidence="2">Uncharacterized protein</fullName>
    </submittedName>
</protein>
<gene>
    <name evidence="2" type="ORF">SAMN05444171_1023</name>
</gene>
<proteinExistence type="predicted"/>
<feature type="transmembrane region" description="Helical" evidence="1">
    <location>
        <begin position="21"/>
        <end position="39"/>
    </location>
</feature>
<name>A0A1H4R4E6_9BRAD</name>
<accession>A0A1H4R4E6</accession>
<dbReference type="OrthoDB" id="8255264at2"/>
<keyword evidence="1" id="KW-1133">Transmembrane helix</keyword>
<dbReference type="EMBL" id="FNTI01000001">
    <property type="protein sequence ID" value="SEC26743.1"/>
    <property type="molecule type" value="Genomic_DNA"/>
</dbReference>
<dbReference type="RefSeq" id="WP_143039598.1">
    <property type="nucleotide sequence ID" value="NZ_FNTI01000001.1"/>
</dbReference>
<reference evidence="2 3" key="1">
    <citation type="submission" date="2016-10" db="EMBL/GenBank/DDBJ databases">
        <authorList>
            <person name="de Groot N.N."/>
        </authorList>
    </citation>
    <scope>NUCLEOTIDE SEQUENCE [LARGE SCALE GENOMIC DNA]</scope>
    <source>
        <strain evidence="2 3">GAS522</strain>
    </source>
</reference>
<evidence type="ECO:0000313" key="3">
    <source>
        <dbReference type="Proteomes" id="UP000183208"/>
    </source>
</evidence>
<evidence type="ECO:0000313" key="2">
    <source>
        <dbReference type="EMBL" id="SEC26743.1"/>
    </source>
</evidence>
<organism evidence="2 3">
    <name type="scientific">Bradyrhizobium lablabi</name>
    <dbReference type="NCBI Taxonomy" id="722472"/>
    <lineage>
        <taxon>Bacteria</taxon>
        <taxon>Pseudomonadati</taxon>
        <taxon>Pseudomonadota</taxon>
        <taxon>Alphaproteobacteria</taxon>
        <taxon>Hyphomicrobiales</taxon>
        <taxon>Nitrobacteraceae</taxon>
        <taxon>Bradyrhizobium</taxon>
    </lineage>
</organism>
<sequence length="84" mass="9072">MHGSLDKQPREGKSAYRNWNMKLIALPILGVVALIAFVVSHPGASKWISDAAQAEFAGTDFVPDIAPPTQLAQPGNQIRTVKAY</sequence>
<keyword evidence="1" id="KW-0812">Transmembrane</keyword>
<evidence type="ECO:0000256" key="1">
    <source>
        <dbReference type="SAM" id="Phobius"/>
    </source>
</evidence>
<keyword evidence="1" id="KW-0472">Membrane</keyword>